<dbReference type="Pfam" id="PF13439">
    <property type="entry name" value="Glyco_transf_4"/>
    <property type="match status" value="1"/>
</dbReference>
<proteinExistence type="predicted"/>
<name>A0A7C2ZRT7_9CREN</name>
<dbReference type="PANTHER" id="PTHR12526:SF572">
    <property type="entry name" value="BLL5144 PROTEIN"/>
    <property type="match status" value="1"/>
</dbReference>
<evidence type="ECO:0000313" key="2">
    <source>
        <dbReference type="EMBL" id="HEW53097.1"/>
    </source>
</evidence>
<dbReference type="PANTHER" id="PTHR12526">
    <property type="entry name" value="GLYCOSYLTRANSFERASE"/>
    <property type="match status" value="1"/>
</dbReference>
<organism evidence="2">
    <name type="scientific">Ignisphaera aggregans</name>
    <dbReference type="NCBI Taxonomy" id="334771"/>
    <lineage>
        <taxon>Archaea</taxon>
        <taxon>Thermoproteota</taxon>
        <taxon>Thermoprotei</taxon>
        <taxon>Desulfurococcales</taxon>
        <taxon>Desulfurococcaceae</taxon>
        <taxon>Ignisphaera</taxon>
    </lineage>
</organism>
<accession>A0A7C2ZRT7</accession>
<feature type="domain" description="Glycosyltransferase subfamily 4-like N-terminal" evidence="1">
    <location>
        <begin position="15"/>
        <end position="172"/>
    </location>
</feature>
<protein>
    <recommendedName>
        <fullName evidence="1">Glycosyltransferase subfamily 4-like N-terminal domain-containing protein</fullName>
    </recommendedName>
</protein>
<dbReference type="Gene3D" id="3.40.50.2000">
    <property type="entry name" value="Glycogen Phosphorylase B"/>
    <property type="match status" value="2"/>
</dbReference>
<dbReference type="InterPro" id="IPR028098">
    <property type="entry name" value="Glyco_trans_4-like_N"/>
</dbReference>
<dbReference type="SUPFAM" id="SSF53756">
    <property type="entry name" value="UDP-Glycosyltransferase/glycogen phosphorylase"/>
    <property type="match status" value="1"/>
</dbReference>
<dbReference type="Pfam" id="PF13692">
    <property type="entry name" value="Glyco_trans_1_4"/>
    <property type="match status" value="1"/>
</dbReference>
<comment type="caution">
    <text evidence="2">The sequence shown here is derived from an EMBL/GenBank/DDBJ whole genome shotgun (WGS) entry which is preliminary data.</text>
</comment>
<dbReference type="EMBL" id="DSGT01000009">
    <property type="protein sequence ID" value="HEW53097.1"/>
    <property type="molecule type" value="Genomic_DNA"/>
</dbReference>
<sequence length="387" mass="43583">MYVTFVSRMPPAACGVAEYTSMLIEHLAKRRPNLRITVLGGDVPELDFGLRYRDPYSGVEVCHCFRSGDVSYLAKCLAEVERPAIMHVQHEFGIFPNTKALASFMRQVRDLEIKVVLTLHTVVHASGGDDLIEAQRLLVDSSTAVIVHSVLQEYELLRQGAPEEKVYRIPHGTLLNPYIDTPKSKLLSTLPLPSSIDGKTIITVFGFVRHQDKDYMPVIKAVEILSTRYDVALVIAGTAQNREAKNMLLEHEIERLAREKGFICFIKDYLDRYALLRLLAASDIIVVPATEKQGYPIGVSGVLHLAIGSRKPVICTRSHKLIECNLIAPELTLHRFTVEDLVKKLSEVLENSEHIRAAVKKLWSYAQETSWDIIAEKHYGLYRKLLA</sequence>
<reference evidence="2" key="1">
    <citation type="journal article" date="2020" name="mSystems">
        <title>Genome- and Community-Level Interaction Insights into Carbon Utilization and Element Cycling Functions of Hydrothermarchaeota in Hydrothermal Sediment.</title>
        <authorList>
            <person name="Zhou Z."/>
            <person name="Liu Y."/>
            <person name="Xu W."/>
            <person name="Pan J."/>
            <person name="Luo Z.H."/>
            <person name="Li M."/>
        </authorList>
    </citation>
    <scope>NUCLEOTIDE SEQUENCE [LARGE SCALE GENOMIC DNA]</scope>
    <source>
        <strain evidence="2">SpSt-16</strain>
    </source>
</reference>
<gene>
    <name evidence="2" type="ORF">ENO77_02865</name>
</gene>
<evidence type="ECO:0000259" key="1">
    <source>
        <dbReference type="Pfam" id="PF13439"/>
    </source>
</evidence>
<dbReference type="AlphaFoldDB" id="A0A7C2ZRT7"/>